<dbReference type="OrthoDB" id="10650270at2759"/>
<proteinExistence type="predicted"/>
<sequence>AARRKQQSLRRHVERAGVGDRRHLDRGFGAVEEGVEHLRIHAGGLRLARGEPVMLPHALRRHVVIGRQIFGALAGGDDVEAGGARPVDHFRGQRRLVAIGERIDHAGLARLFGEQRAGQHVGLDIDHHDMLAGRDGRAGMADADGGIAGRFDHDIECAAGDRARAIVGEGGRANPRV</sequence>
<organism evidence="1 2">
    <name type="scientific">Chiloscyllium punctatum</name>
    <name type="common">Brownbanded bambooshark</name>
    <name type="synonym">Hemiscyllium punctatum</name>
    <dbReference type="NCBI Taxonomy" id="137246"/>
    <lineage>
        <taxon>Eukaryota</taxon>
        <taxon>Metazoa</taxon>
        <taxon>Chordata</taxon>
        <taxon>Craniata</taxon>
        <taxon>Vertebrata</taxon>
        <taxon>Chondrichthyes</taxon>
        <taxon>Elasmobranchii</taxon>
        <taxon>Galeomorphii</taxon>
        <taxon>Galeoidea</taxon>
        <taxon>Orectolobiformes</taxon>
        <taxon>Hemiscylliidae</taxon>
        <taxon>Chiloscyllium</taxon>
    </lineage>
</organism>
<accession>A0A401U226</accession>
<reference evidence="1 2" key="1">
    <citation type="journal article" date="2018" name="Nat. Ecol. Evol.">
        <title>Shark genomes provide insights into elasmobranch evolution and the origin of vertebrates.</title>
        <authorList>
            <person name="Hara Y"/>
            <person name="Yamaguchi K"/>
            <person name="Onimaru K"/>
            <person name="Kadota M"/>
            <person name="Koyanagi M"/>
            <person name="Keeley SD"/>
            <person name="Tatsumi K"/>
            <person name="Tanaka K"/>
            <person name="Motone F"/>
            <person name="Kageyama Y"/>
            <person name="Nozu R"/>
            <person name="Adachi N"/>
            <person name="Nishimura O"/>
            <person name="Nakagawa R"/>
            <person name="Tanegashima C"/>
            <person name="Kiyatake I"/>
            <person name="Matsumoto R"/>
            <person name="Murakumo K"/>
            <person name="Nishida K"/>
            <person name="Terakita A"/>
            <person name="Kuratani S"/>
            <person name="Sato K"/>
            <person name="Hyodo S Kuraku.S."/>
        </authorList>
    </citation>
    <scope>NUCLEOTIDE SEQUENCE [LARGE SCALE GENOMIC DNA]</scope>
</reference>
<gene>
    <name evidence="1" type="ORF">chiPu_0033310</name>
</gene>
<dbReference type="Proteomes" id="UP000287033">
    <property type="component" value="Unassembled WGS sequence"/>
</dbReference>
<evidence type="ECO:0000313" key="1">
    <source>
        <dbReference type="EMBL" id="GCC48933.1"/>
    </source>
</evidence>
<dbReference type="EMBL" id="BEZZ01259706">
    <property type="protein sequence ID" value="GCC48933.1"/>
    <property type="molecule type" value="Genomic_DNA"/>
</dbReference>
<feature type="non-terminal residue" evidence="1">
    <location>
        <position position="1"/>
    </location>
</feature>
<keyword evidence="2" id="KW-1185">Reference proteome</keyword>
<protein>
    <submittedName>
        <fullName evidence="1">Uncharacterized protein</fullName>
    </submittedName>
</protein>
<comment type="caution">
    <text evidence="1">The sequence shown here is derived from an EMBL/GenBank/DDBJ whole genome shotgun (WGS) entry which is preliminary data.</text>
</comment>
<evidence type="ECO:0000313" key="2">
    <source>
        <dbReference type="Proteomes" id="UP000287033"/>
    </source>
</evidence>
<dbReference type="AlphaFoldDB" id="A0A401U226"/>
<name>A0A401U226_CHIPU</name>
<feature type="non-terminal residue" evidence="1">
    <location>
        <position position="177"/>
    </location>
</feature>